<sequence length="57" mass="6515">QRKQPASNQDQPAHPQVNENQQQSNKKPNQQPTSIRPLMPREIRPTQNSNRPSSSSQ</sequence>
<feature type="non-terminal residue" evidence="2">
    <location>
        <position position="57"/>
    </location>
</feature>
<protein>
    <submittedName>
        <fullName evidence="2">Uncharacterized protein</fullName>
    </submittedName>
</protein>
<proteinExistence type="predicted"/>
<gene>
    <name evidence="2" type="ORF">SMN809_LOCUS39903</name>
</gene>
<evidence type="ECO:0000313" key="2">
    <source>
        <dbReference type="EMBL" id="CAF4621184.1"/>
    </source>
</evidence>
<comment type="caution">
    <text evidence="2">The sequence shown here is derived from an EMBL/GenBank/DDBJ whole genome shotgun (WGS) entry which is preliminary data.</text>
</comment>
<accession>A0A8S2ZCY2</accession>
<evidence type="ECO:0000256" key="1">
    <source>
        <dbReference type="SAM" id="MobiDB-lite"/>
    </source>
</evidence>
<dbReference type="EMBL" id="CAJOBI010108321">
    <property type="protein sequence ID" value="CAF4621184.1"/>
    <property type="molecule type" value="Genomic_DNA"/>
</dbReference>
<dbReference type="Proteomes" id="UP000676336">
    <property type="component" value="Unassembled WGS sequence"/>
</dbReference>
<organism evidence="2 3">
    <name type="scientific">Rotaria magnacalcarata</name>
    <dbReference type="NCBI Taxonomy" id="392030"/>
    <lineage>
        <taxon>Eukaryota</taxon>
        <taxon>Metazoa</taxon>
        <taxon>Spiralia</taxon>
        <taxon>Gnathifera</taxon>
        <taxon>Rotifera</taxon>
        <taxon>Eurotatoria</taxon>
        <taxon>Bdelloidea</taxon>
        <taxon>Philodinida</taxon>
        <taxon>Philodinidae</taxon>
        <taxon>Rotaria</taxon>
    </lineage>
</organism>
<dbReference type="AlphaFoldDB" id="A0A8S2ZCY2"/>
<feature type="non-terminal residue" evidence="2">
    <location>
        <position position="1"/>
    </location>
</feature>
<feature type="region of interest" description="Disordered" evidence="1">
    <location>
        <begin position="1"/>
        <end position="57"/>
    </location>
</feature>
<feature type="compositionally biased region" description="Polar residues" evidence="1">
    <location>
        <begin position="45"/>
        <end position="57"/>
    </location>
</feature>
<evidence type="ECO:0000313" key="3">
    <source>
        <dbReference type="Proteomes" id="UP000676336"/>
    </source>
</evidence>
<reference evidence="2" key="1">
    <citation type="submission" date="2021-02" db="EMBL/GenBank/DDBJ databases">
        <authorList>
            <person name="Nowell W R."/>
        </authorList>
    </citation>
    <scope>NUCLEOTIDE SEQUENCE</scope>
</reference>
<name>A0A8S2ZCY2_9BILA</name>
<feature type="compositionally biased region" description="Polar residues" evidence="1">
    <location>
        <begin position="1"/>
        <end position="11"/>
    </location>
</feature>
<feature type="compositionally biased region" description="Low complexity" evidence="1">
    <location>
        <begin position="18"/>
        <end position="32"/>
    </location>
</feature>